<dbReference type="PROSITE" id="PS51257">
    <property type="entry name" value="PROKAR_LIPOPROTEIN"/>
    <property type="match status" value="1"/>
</dbReference>
<name>A0A1I4H911_9LACT</name>
<evidence type="ECO:0008006" key="5">
    <source>
        <dbReference type="Google" id="ProtNLM"/>
    </source>
</evidence>
<feature type="compositionally biased region" description="Polar residues" evidence="1">
    <location>
        <begin position="27"/>
        <end position="44"/>
    </location>
</feature>
<feature type="chain" id="PRO_5039079794" description="Lipoprotein" evidence="2">
    <location>
        <begin position="22"/>
        <end position="153"/>
    </location>
</feature>
<keyword evidence="2" id="KW-0732">Signal</keyword>
<accession>A0A1I4H911</accession>
<organism evidence="3 4">
    <name type="scientific">Lactococcus garvieae</name>
    <dbReference type="NCBI Taxonomy" id="1363"/>
    <lineage>
        <taxon>Bacteria</taxon>
        <taxon>Bacillati</taxon>
        <taxon>Bacillota</taxon>
        <taxon>Bacilli</taxon>
        <taxon>Lactobacillales</taxon>
        <taxon>Streptococcaceae</taxon>
        <taxon>Lactococcus</taxon>
    </lineage>
</organism>
<feature type="signal peptide" evidence="2">
    <location>
        <begin position="1"/>
        <end position="21"/>
    </location>
</feature>
<evidence type="ECO:0000256" key="2">
    <source>
        <dbReference type="SAM" id="SignalP"/>
    </source>
</evidence>
<dbReference type="AlphaFoldDB" id="A0A1I4H911"/>
<protein>
    <recommendedName>
        <fullName evidence="5">Lipoprotein</fullName>
    </recommendedName>
</protein>
<dbReference type="RefSeq" id="WP_256211081.1">
    <property type="nucleotide sequence ID" value="NZ_CAXVJC010000005.1"/>
</dbReference>
<feature type="region of interest" description="Disordered" evidence="1">
    <location>
        <begin position="27"/>
        <end position="49"/>
    </location>
</feature>
<sequence>MKKVAIIGMIVLCGISLSACSQNKDTATTKESTTQSPIQSTKQNTEPERTLTVDENVTTNNLGFFNVEGQTEPNSEYTVEASNIISDYGTIHKVGTSDDYGGILEGFRLSDDVIGGTIYMTVNDGTDKEIKKEVTVTHSYESYMRIKRVKGEQ</sequence>
<evidence type="ECO:0000313" key="3">
    <source>
        <dbReference type="EMBL" id="SFL38097.1"/>
    </source>
</evidence>
<dbReference type="Proteomes" id="UP000181969">
    <property type="component" value="Unassembled WGS sequence"/>
</dbReference>
<reference evidence="3 4" key="1">
    <citation type="submission" date="2016-10" db="EMBL/GenBank/DDBJ databases">
        <authorList>
            <person name="de Groot N.N."/>
        </authorList>
    </citation>
    <scope>NUCLEOTIDE SEQUENCE [LARGE SCALE GENOMIC DNA]</scope>
    <source>
        <strain evidence="3 4">M79</strain>
    </source>
</reference>
<evidence type="ECO:0000256" key="1">
    <source>
        <dbReference type="SAM" id="MobiDB-lite"/>
    </source>
</evidence>
<evidence type="ECO:0000313" key="4">
    <source>
        <dbReference type="Proteomes" id="UP000181969"/>
    </source>
</evidence>
<proteinExistence type="predicted"/>
<gene>
    <name evidence="3" type="ORF">SAMN05216438_10770</name>
</gene>
<dbReference type="EMBL" id="FOTJ01000007">
    <property type="protein sequence ID" value="SFL38097.1"/>
    <property type="molecule type" value="Genomic_DNA"/>
</dbReference>